<feature type="compositionally biased region" description="Basic and acidic residues" evidence="1">
    <location>
        <begin position="1"/>
        <end position="15"/>
    </location>
</feature>
<evidence type="ECO:0000313" key="2">
    <source>
        <dbReference type="EMBL" id="GAG94490.1"/>
    </source>
</evidence>
<accession>X1BHL9</accession>
<evidence type="ECO:0000256" key="1">
    <source>
        <dbReference type="SAM" id="MobiDB-lite"/>
    </source>
</evidence>
<sequence length="79" mass="8797">MVTDRTQRIRDKMDDPEGVLPTTGFGGAVVRKFTDALDPPTREGDKSRFGYFTNAGEIDAILEPIKAKIGLQTINQMRQ</sequence>
<proteinExistence type="predicted"/>
<dbReference type="AlphaFoldDB" id="X1BHL9"/>
<feature type="non-terminal residue" evidence="2">
    <location>
        <position position="79"/>
    </location>
</feature>
<name>X1BHL9_9ZZZZ</name>
<protein>
    <submittedName>
        <fullName evidence="2">Uncharacterized protein</fullName>
    </submittedName>
</protein>
<feature type="region of interest" description="Disordered" evidence="1">
    <location>
        <begin position="1"/>
        <end position="21"/>
    </location>
</feature>
<dbReference type="EMBL" id="BART01027553">
    <property type="protein sequence ID" value="GAG94490.1"/>
    <property type="molecule type" value="Genomic_DNA"/>
</dbReference>
<organism evidence="2">
    <name type="scientific">marine sediment metagenome</name>
    <dbReference type="NCBI Taxonomy" id="412755"/>
    <lineage>
        <taxon>unclassified sequences</taxon>
        <taxon>metagenomes</taxon>
        <taxon>ecological metagenomes</taxon>
    </lineage>
</organism>
<comment type="caution">
    <text evidence="2">The sequence shown here is derived from an EMBL/GenBank/DDBJ whole genome shotgun (WGS) entry which is preliminary data.</text>
</comment>
<gene>
    <name evidence="2" type="ORF">S01H4_48830</name>
</gene>
<reference evidence="2" key="1">
    <citation type="journal article" date="2014" name="Front. Microbiol.">
        <title>High frequency of phylogenetically diverse reductive dehalogenase-homologous genes in deep subseafloor sedimentary metagenomes.</title>
        <authorList>
            <person name="Kawai M."/>
            <person name="Futagami T."/>
            <person name="Toyoda A."/>
            <person name="Takaki Y."/>
            <person name="Nishi S."/>
            <person name="Hori S."/>
            <person name="Arai W."/>
            <person name="Tsubouchi T."/>
            <person name="Morono Y."/>
            <person name="Uchiyama I."/>
            <person name="Ito T."/>
            <person name="Fujiyama A."/>
            <person name="Inagaki F."/>
            <person name="Takami H."/>
        </authorList>
    </citation>
    <scope>NUCLEOTIDE SEQUENCE</scope>
    <source>
        <strain evidence="2">Expedition CK06-06</strain>
    </source>
</reference>